<evidence type="ECO:0000313" key="2">
    <source>
        <dbReference type="EMBL" id="MBB4763319.1"/>
    </source>
</evidence>
<sequence>MSARTRPTLLLATASVAVGLLLAPGAAFAATTAEDPTDNEQCYEDLGDEACTDDPAPSDEDFGPEDLSAAMEAVETASAAAGAQGWKTVQGVVATPSSGAPVEGEATSQVDAVNRRLTWHVTADGGIDVGGAVDAAKGTWQPPEEAWQKSVLTMMGRPEVTYVFTAGRVDLAEYLEEGPAAMATDLVDRLDAATEVTREEHEDGSADYRVADEDSEVTLHVGADSTVTGRDYRIAEEDEVFETSTAYTYGPQSISMPSATSTIDAKTLRSGRAYLSMGNLVNNAAGSGAANARKAAKGRKVAVASVRNLVRRAAAAANGQAGAAVVQIKDINAGVRVYATNPWTRKSVAYTVTAAGKKVVVKKAS</sequence>
<dbReference type="AlphaFoldDB" id="A0A7W7HZ19"/>
<feature type="signal peptide" evidence="1">
    <location>
        <begin position="1"/>
        <end position="29"/>
    </location>
</feature>
<evidence type="ECO:0000313" key="3">
    <source>
        <dbReference type="Proteomes" id="UP000578112"/>
    </source>
</evidence>
<protein>
    <submittedName>
        <fullName evidence="2">Uncharacterized protein</fullName>
    </submittedName>
</protein>
<keyword evidence="1" id="KW-0732">Signal</keyword>
<keyword evidence="3" id="KW-1185">Reference proteome</keyword>
<organism evidence="2 3">
    <name type="scientific">Actinoplanes digitatis</name>
    <dbReference type="NCBI Taxonomy" id="1868"/>
    <lineage>
        <taxon>Bacteria</taxon>
        <taxon>Bacillati</taxon>
        <taxon>Actinomycetota</taxon>
        <taxon>Actinomycetes</taxon>
        <taxon>Micromonosporales</taxon>
        <taxon>Micromonosporaceae</taxon>
        <taxon>Actinoplanes</taxon>
    </lineage>
</organism>
<name>A0A7W7HZ19_9ACTN</name>
<evidence type="ECO:0000256" key="1">
    <source>
        <dbReference type="SAM" id="SignalP"/>
    </source>
</evidence>
<dbReference type="RefSeq" id="WP_184994657.1">
    <property type="nucleotide sequence ID" value="NZ_BOMK01000010.1"/>
</dbReference>
<dbReference type="EMBL" id="JACHNH010000001">
    <property type="protein sequence ID" value="MBB4763319.1"/>
    <property type="molecule type" value="Genomic_DNA"/>
</dbReference>
<proteinExistence type="predicted"/>
<gene>
    <name evidence="2" type="ORF">BJ971_003875</name>
</gene>
<dbReference type="Proteomes" id="UP000578112">
    <property type="component" value="Unassembled WGS sequence"/>
</dbReference>
<feature type="chain" id="PRO_5030979102" evidence="1">
    <location>
        <begin position="30"/>
        <end position="365"/>
    </location>
</feature>
<reference evidence="2 3" key="1">
    <citation type="submission" date="2020-08" db="EMBL/GenBank/DDBJ databases">
        <title>Sequencing the genomes of 1000 actinobacteria strains.</title>
        <authorList>
            <person name="Klenk H.-P."/>
        </authorList>
    </citation>
    <scope>NUCLEOTIDE SEQUENCE [LARGE SCALE GENOMIC DNA]</scope>
    <source>
        <strain evidence="2 3">DSM 43149</strain>
    </source>
</reference>
<comment type="caution">
    <text evidence="2">The sequence shown here is derived from an EMBL/GenBank/DDBJ whole genome shotgun (WGS) entry which is preliminary data.</text>
</comment>
<accession>A0A7W7HZ19</accession>